<name>A0AAE4P1H9_9FLAO</name>
<dbReference type="InterPro" id="IPR014284">
    <property type="entry name" value="RNA_pol_sigma-70_dom"/>
</dbReference>
<gene>
    <name evidence="6" type="ORF">CMU51_10045</name>
</gene>
<evidence type="ECO:0000256" key="4">
    <source>
        <dbReference type="ARBA" id="ARBA00023163"/>
    </source>
</evidence>
<evidence type="ECO:0000313" key="7">
    <source>
        <dbReference type="Proteomes" id="UP001189000"/>
    </source>
</evidence>
<evidence type="ECO:0000256" key="3">
    <source>
        <dbReference type="ARBA" id="ARBA00023125"/>
    </source>
</evidence>
<dbReference type="PANTHER" id="PTHR43133">
    <property type="entry name" value="RNA POLYMERASE ECF-TYPE SIGMA FACTO"/>
    <property type="match status" value="1"/>
</dbReference>
<protein>
    <submittedName>
        <fullName evidence="6">RNA polymerase subunit sigma-70</fullName>
    </submittedName>
</protein>
<dbReference type="PANTHER" id="PTHR43133:SF8">
    <property type="entry name" value="RNA POLYMERASE SIGMA FACTOR HI_1459-RELATED"/>
    <property type="match status" value="1"/>
</dbReference>
<evidence type="ECO:0000256" key="2">
    <source>
        <dbReference type="ARBA" id="ARBA00023082"/>
    </source>
</evidence>
<dbReference type="InterPro" id="IPR039425">
    <property type="entry name" value="RNA_pol_sigma-70-like"/>
</dbReference>
<dbReference type="SUPFAM" id="SSF88946">
    <property type="entry name" value="Sigma2 domain of RNA polymerase sigma factors"/>
    <property type="match status" value="1"/>
</dbReference>
<proteinExistence type="predicted"/>
<keyword evidence="1" id="KW-0805">Transcription regulation</keyword>
<dbReference type="InterPro" id="IPR013325">
    <property type="entry name" value="RNA_pol_sigma_r2"/>
</dbReference>
<reference evidence="6" key="1">
    <citation type="submission" date="2023-02" db="EMBL/GenBank/DDBJ databases">
        <title>Elizabethkingia anophelis draft genomes.</title>
        <authorList>
            <person name="Nicholson A.C."/>
            <person name="Whitney A.M."/>
            <person name="Humrighouse B.W."/>
            <person name="Villarma A."/>
            <person name="Bell M."/>
            <person name="Mcquiston J."/>
        </authorList>
    </citation>
    <scope>NUCLEOTIDE SEQUENCE</scope>
    <source>
        <strain evidence="6">B4955</strain>
    </source>
</reference>
<dbReference type="EMBL" id="NWGY01000011">
    <property type="protein sequence ID" value="MDV3664400.1"/>
    <property type="molecule type" value="Genomic_DNA"/>
</dbReference>
<comment type="caution">
    <text evidence="6">The sequence shown here is derived from an EMBL/GenBank/DDBJ whole genome shotgun (WGS) entry which is preliminary data.</text>
</comment>
<accession>A0AAE4P1H9</accession>
<keyword evidence="4" id="KW-0804">Transcription</keyword>
<evidence type="ECO:0000256" key="1">
    <source>
        <dbReference type="ARBA" id="ARBA00023015"/>
    </source>
</evidence>
<dbReference type="InterPro" id="IPR007627">
    <property type="entry name" value="RNA_pol_sigma70_r2"/>
</dbReference>
<dbReference type="GO" id="GO:0016987">
    <property type="term" value="F:sigma factor activity"/>
    <property type="evidence" value="ECO:0007669"/>
    <property type="project" value="UniProtKB-KW"/>
</dbReference>
<keyword evidence="3" id="KW-0238">DNA-binding</keyword>
<dbReference type="Proteomes" id="UP001189000">
    <property type="component" value="Unassembled WGS sequence"/>
</dbReference>
<dbReference type="GO" id="GO:0003677">
    <property type="term" value="F:DNA binding"/>
    <property type="evidence" value="ECO:0007669"/>
    <property type="project" value="UniProtKB-KW"/>
</dbReference>
<dbReference type="GO" id="GO:0006352">
    <property type="term" value="P:DNA-templated transcription initiation"/>
    <property type="evidence" value="ECO:0007669"/>
    <property type="project" value="InterPro"/>
</dbReference>
<keyword evidence="2" id="KW-0731">Sigma factor</keyword>
<feature type="domain" description="RNA polymerase sigma-70 region 2" evidence="5">
    <location>
        <begin position="20"/>
        <end position="85"/>
    </location>
</feature>
<dbReference type="AlphaFoldDB" id="A0AAE4P1H9"/>
<evidence type="ECO:0000259" key="5">
    <source>
        <dbReference type="Pfam" id="PF04542"/>
    </source>
</evidence>
<dbReference type="Pfam" id="PF04542">
    <property type="entry name" value="Sigma70_r2"/>
    <property type="match status" value="1"/>
</dbReference>
<sequence>MSNEILSDLKGENNKAFGELYKNYFGMVSRFIINNNGRTDDAEDIFQDTLLVLLEKLRQDNFVLTASLKTYVMAIAKNLWLKKLRTPHTKLECLELGDNDLLEDINQSIEEERTYWEKLQSYLTKITNHCKGLIHAMFFHEKTIEQIQQEYGYSTKHNAQNQKHKCMEQIRKAKEQDKDNA</sequence>
<evidence type="ECO:0000313" key="6">
    <source>
        <dbReference type="EMBL" id="MDV3664400.1"/>
    </source>
</evidence>
<dbReference type="NCBIfam" id="TIGR02937">
    <property type="entry name" value="sigma70-ECF"/>
    <property type="match status" value="1"/>
</dbReference>
<dbReference type="Gene3D" id="1.10.1740.10">
    <property type="match status" value="1"/>
</dbReference>
<organism evidence="6 7">
    <name type="scientific">Elizabethkingia anophelis</name>
    <dbReference type="NCBI Taxonomy" id="1117645"/>
    <lineage>
        <taxon>Bacteria</taxon>
        <taxon>Pseudomonadati</taxon>
        <taxon>Bacteroidota</taxon>
        <taxon>Flavobacteriia</taxon>
        <taxon>Flavobacteriales</taxon>
        <taxon>Weeksellaceae</taxon>
        <taxon>Elizabethkingia</taxon>
    </lineage>
</organism>